<reference evidence="3" key="1">
    <citation type="submission" date="2014-04" db="EMBL/GenBank/DDBJ databases">
        <title>Evolutionary Origins and Diversification of the Mycorrhizal Mutualists.</title>
        <authorList>
            <consortium name="DOE Joint Genome Institute"/>
            <consortium name="Mycorrhizal Genomics Consortium"/>
            <person name="Kohler A."/>
            <person name="Kuo A."/>
            <person name="Nagy L.G."/>
            <person name="Floudas D."/>
            <person name="Copeland A."/>
            <person name="Barry K.W."/>
            <person name="Cichocki N."/>
            <person name="Veneault-Fourrey C."/>
            <person name="LaButti K."/>
            <person name="Lindquist E.A."/>
            <person name="Lipzen A."/>
            <person name="Lundell T."/>
            <person name="Morin E."/>
            <person name="Murat C."/>
            <person name="Riley R."/>
            <person name="Ohm R."/>
            <person name="Sun H."/>
            <person name="Tunlid A."/>
            <person name="Henrissat B."/>
            <person name="Grigoriev I.V."/>
            <person name="Hibbett D.S."/>
            <person name="Martin F."/>
        </authorList>
    </citation>
    <scope>NUCLEOTIDE SEQUENCE [LARGE SCALE GENOMIC DNA]</scope>
    <source>
        <strain evidence="3">FD-334 SS-4</strain>
    </source>
</reference>
<dbReference type="EMBL" id="KN817569">
    <property type="protein sequence ID" value="KJA20206.1"/>
    <property type="molecule type" value="Genomic_DNA"/>
</dbReference>
<dbReference type="Proteomes" id="UP000054270">
    <property type="component" value="Unassembled WGS sequence"/>
</dbReference>
<evidence type="ECO:0000313" key="2">
    <source>
        <dbReference type="EMBL" id="KJA20206.1"/>
    </source>
</evidence>
<name>A0A0D2NUK4_HYPSF</name>
<dbReference type="Gene3D" id="3.30.460.10">
    <property type="entry name" value="Beta Polymerase, domain 2"/>
    <property type="match status" value="1"/>
</dbReference>
<evidence type="ECO:0000313" key="3">
    <source>
        <dbReference type="Proteomes" id="UP000054270"/>
    </source>
</evidence>
<dbReference type="OrthoDB" id="21330at2759"/>
<accession>A0A0D2NUK4</accession>
<sequence length="214" mass="23559">MLALRCLKSLDRPVLGAVCKRARLISSSSTPLQEAGIPWFVDPSPITRSYDNRPLPPHIPATQRNAPSIPSDAPDVLKQLHVKLLESPHLDTSHLVVSPAVLPAPGPPLPLRAPHGRRNRGGTYPGESQYDETGVGVWSWVIMAQVKEGTENRGAIESVVRLIRKTLLKMEPVVPLAPKRRTDGSEWVLIDAGNFAIHVVSKGAREKYFNQVDW</sequence>
<feature type="region of interest" description="Disordered" evidence="1">
    <location>
        <begin position="107"/>
        <end position="128"/>
    </location>
</feature>
<dbReference type="OMA" id="WFVDPSE"/>
<proteinExistence type="predicted"/>
<dbReference type="InterPro" id="IPR043519">
    <property type="entry name" value="NT_sf"/>
</dbReference>
<keyword evidence="3" id="KW-1185">Reference proteome</keyword>
<gene>
    <name evidence="2" type="ORF">HYPSUDRAFT_43323</name>
</gene>
<protein>
    <submittedName>
        <fullName evidence="2">Uncharacterized protein</fullName>
    </submittedName>
</protein>
<dbReference type="Pfam" id="PF02410">
    <property type="entry name" value="RsfS"/>
    <property type="match status" value="1"/>
</dbReference>
<organism evidence="2 3">
    <name type="scientific">Hypholoma sublateritium (strain FD-334 SS-4)</name>
    <dbReference type="NCBI Taxonomy" id="945553"/>
    <lineage>
        <taxon>Eukaryota</taxon>
        <taxon>Fungi</taxon>
        <taxon>Dikarya</taxon>
        <taxon>Basidiomycota</taxon>
        <taxon>Agaricomycotina</taxon>
        <taxon>Agaricomycetes</taxon>
        <taxon>Agaricomycetidae</taxon>
        <taxon>Agaricales</taxon>
        <taxon>Agaricineae</taxon>
        <taxon>Strophariaceae</taxon>
        <taxon>Hypholoma</taxon>
    </lineage>
</organism>
<evidence type="ECO:0000256" key="1">
    <source>
        <dbReference type="SAM" id="MobiDB-lite"/>
    </source>
</evidence>
<dbReference type="AlphaFoldDB" id="A0A0D2NUK4"/>
<dbReference type="SUPFAM" id="SSF81301">
    <property type="entry name" value="Nucleotidyltransferase"/>
    <property type="match status" value="1"/>
</dbReference>